<accession>A0A8C1YPK6</accession>
<dbReference type="SUPFAM" id="SSF56854">
    <property type="entry name" value="Bcl-2 inhibitors of programmed cell death"/>
    <property type="match status" value="1"/>
</dbReference>
<dbReference type="GO" id="GO:0042981">
    <property type="term" value="P:regulation of apoptotic process"/>
    <property type="evidence" value="ECO:0007669"/>
    <property type="project" value="InterPro"/>
</dbReference>
<reference evidence="2" key="1">
    <citation type="submission" date="2025-08" db="UniProtKB">
        <authorList>
            <consortium name="Ensembl"/>
        </authorList>
    </citation>
    <scope>IDENTIFICATION</scope>
</reference>
<dbReference type="Proteomes" id="UP000694700">
    <property type="component" value="Unplaced"/>
</dbReference>
<dbReference type="InterPro" id="IPR036834">
    <property type="entry name" value="Bcl-2-like_sf"/>
</dbReference>
<feature type="transmembrane region" description="Helical" evidence="1">
    <location>
        <begin position="94"/>
        <end position="112"/>
    </location>
</feature>
<keyword evidence="1" id="KW-0812">Transmembrane</keyword>
<proteinExistence type="predicted"/>
<evidence type="ECO:0000313" key="3">
    <source>
        <dbReference type="Proteomes" id="UP000694700"/>
    </source>
</evidence>
<dbReference type="Ensembl" id="ENSCCRT00015021814.1">
    <property type="protein sequence ID" value="ENSCCRP00015021045.1"/>
    <property type="gene ID" value="ENSCCRG00015009107.1"/>
</dbReference>
<keyword evidence="1" id="KW-1133">Transmembrane helix</keyword>
<protein>
    <submittedName>
        <fullName evidence="2">Uncharacterized protein</fullName>
    </submittedName>
</protein>
<evidence type="ECO:0000256" key="1">
    <source>
        <dbReference type="SAM" id="Phobius"/>
    </source>
</evidence>
<keyword evidence="1" id="KW-0472">Membrane</keyword>
<evidence type="ECO:0000313" key="2">
    <source>
        <dbReference type="Ensembl" id="ENSCCRP00015021045.1"/>
    </source>
</evidence>
<dbReference type="AlphaFoldDB" id="A0A8C1YPK6"/>
<dbReference type="Gene3D" id="1.10.437.10">
    <property type="entry name" value="Blc2-like"/>
    <property type="match status" value="1"/>
</dbReference>
<organism evidence="2 3">
    <name type="scientific">Cyprinus carpio</name>
    <name type="common">Common carp</name>
    <dbReference type="NCBI Taxonomy" id="7962"/>
    <lineage>
        <taxon>Eukaryota</taxon>
        <taxon>Metazoa</taxon>
        <taxon>Chordata</taxon>
        <taxon>Craniata</taxon>
        <taxon>Vertebrata</taxon>
        <taxon>Euteleostomi</taxon>
        <taxon>Actinopterygii</taxon>
        <taxon>Neopterygii</taxon>
        <taxon>Teleostei</taxon>
        <taxon>Ostariophysi</taxon>
        <taxon>Cypriniformes</taxon>
        <taxon>Cyprinidae</taxon>
        <taxon>Cyprininae</taxon>
        <taxon>Cyprinus</taxon>
    </lineage>
</organism>
<sequence>MDDVIIERSAVLLRRYIIERITVEDPSIHVSHEDLGGRPQDAEDPQIKDVVDQLLKIADELNKNAELQQYKSMNVFRLVIKVIEEGIFRSVPRWRTVSFISAMAFIVAVVYWRRTR</sequence>
<name>A0A8C1YPK6_CYPCA</name>